<dbReference type="GeneID" id="40073616"/>
<name>A0A1J0MIF2_9CAUD</name>
<organism evidence="1 2">
    <name type="scientific">Pseudomonas phage PA10</name>
    <dbReference type="NCBI Taxonomy" id="1913575"/>
    <lineage>
        <taxon>Viruses</taxon>
        <taxon>Duplodnaviria</taxon>
        <taxon>Heunggongvirae</taxon>
        <taxon>Uroviricota</taxon>
        <taxon>Caudoviricetes</taxon>
        <taxon>Vandenendeviridae</taxon>
        <taxon>Skurskavirinae</taxon>
        <taxon>Pakpunavirus</taxon>
        <taxon>Pakpunavirus PA10</taxon>
    </lineage>
</organism>
<reference evidence="1 2" key="1">
    <citation type="submission" date="2016-10" db="EMBL/GenBank/DDBJ databases">
        <title>Antibacterial composition for prophylaxis and treatment of hospital infections (variants), strains of bacteriophages, used for obtaining thereof.</title>
        <authorList>
            <person name="Aleshkin A.V."/>
            <person name="Volozhantsev N.V."/>
            <person name="Verevkin V.V."/>
            <person name="Krasilnikova V.M."/>
            <person name="Myakinina V.P."/>
            <person name="Popova A.V."/>
            <person name="Svetoch E.A."/>
        </authorList>
    </citation>
    <scope>NUCLEOTIDE SEQUENCE [LARGE SCALE GENOMIC DNA]</scope>
    <source>
        <strain evidence="1 2">PA10</strain>
    </source>
</reference>
<dbReference type="Proteomes" id="UP000221507">
    <property type="component" value="Segment"/>
</dbReference>
<proteinExistence type="predicted"/>
<dbReference type="RefSeq" id="YP_009597935.1">
    <property type="nucleotide sequence ID" value="NC_041903.1"/>
</dbReference>
<evidence type="ECO:0000313" key="1">
    <source>
        <dbReference type="EMBL" id="APD20809.1"/>
    </source>
</evidence>
<evidence type="ECO:0000313" key="2">
    <source>
        <dbReference type="Proteomes" id="UP000221507"/>
    </source>
</evidence>
<keyword evidence="2" id="KW-1185">Reference proteome</keyword>
<dbReference type="KEGG" id="vg:40073616"/>
<accession>A0A1J0MIF2</accession>
<protein>
    <submittedName>
        <fullName evidence="1">Uncharacterized protein</fullName>
    </submittedName>
</protein>
<dbReference type="EMBL" id="KY000083">
    <property type="protein sequence ID" value="APD20809.1"/>
    <property type="molecule type" value="Genomic_DNA"/>
</dbReference>
<sequence length="79" mass="8557">MKIDIRNEALKATELVFGDHLGFASSLVKASESDSASVYIKAAKDDGSVWSAVAIRDLLDAEHMISALECAIDLGWFNK</sequence>